<reference evidence="2" key="1">
    <citation type="journal article" date="2019" name="Int. J. Syst. Evol. Microbiol.">
        <title>The Global Catalogue of Microorganisms (GCM) 10K type strain sequencing project: providing services to taxonomists for standard genome sequencing and annotation.</title>
        <authorList>
            <consortium name="The Broad Institute Genomics Platform"/>
            <consortium name="The Broad Institute Genome Sequencing Center for Infectious Disease"/>
            <person name="Wu L."/>
            <person name="Ma J."/>
        </authorList>
    </citation>
    <scope>NUCLEOTIDE SEQUENCE [LARGE SCALE GENOMIC DNA]</scope>
    <source>
        <strain evidence="2">JCM 17217</strain>
    </source>
</reference>
<keyword evidence="2" id="KW-1185">Reference proteome</keyword>
<accession>A0ABP7Q6H5</accession>
<comment type="caution">
    <text evidence="1">The sequence shown here is derived from an EMBL/GenBank/DDBJ whole genome shotgun (WGS) entry which is preliminary data.</text>
</comment>
<evidence type="ECO:0000313" key="1">
    <source>
        <dbReference type="EMBL" id="GAA3975920.1"/>
    </source>
</evidence>
<dbReference type="EMBL" id="BAABDI010000013">
    <property type="protein sequence ID" value="GAA3975920.1"/>
    <property type="molecule type" value="Genomic_DNA"/>
</dbReference>
<dbReference type="Proteomes" id="UP001501556">
    <property type="component" value="Unassembled WGS sequence"/>
</dbReference>
<sequence length="55" mass="6099">MMGWRVVLKQDVVAALGEGERARQLRVANAFPRFAVIAGNRFTKSKQPPAMKRSG</sequence>
<gene>
    <name evidence="1" type="ORF">GCM10022407_21810</name>
</gene>
<organism evidence="1 2">
    <name type="scientific">Hymenobacter antarcticus</name>
    <dbReference type="NCBI Taxonomy" id="486270"/>
    <lineage>
        <taxon>Bacteria</taxon>
        <taxon>Pseudomonadati</taxon>
        <taxon>Bacteroidota</taxon>
        <taxon>Cytophagia</taxon>
        <taxon>Cytophagales</taxon>
        <taxon>Hymenobacteraceae</taxon>
        <taxon>Hymenobacter</taxon>
    </lineage>
</organism>
<evidence type="ECO:0000313" key="2">
    <source>
        <dbReference type="Proteomes" id="UP001501556"/>
    </source>
</evidence>
<protein>
    <submittedName>
        <fullName evidence="1">Uncharacterized protein</fullName>
    </submittedName>
</protein>
<proteinExistence type="predicted"/>
<name>A0ABP7Q6H5_9BACT</name>